<dbReference type="InterPro" id="IPR036259">
    <property type="entry name" value="MFS_trans_sf"/>
</dbReference>
<dbReference type="PANTHER" id="PTHR16172">
    <property type="entry name" value="MAJOR FACILITATOR SUPERFAMILY DOMAIN-CONTAINING PROTEIN 6-LIKE"/>
    <property type="match status" value="1"/>
</dbReference>
<feature type="region of interest" description="Disordered" evidence="6">
    <location>
        <begin position="368"/>
        <end position="389"/>
    </location>
</feature>
<dbReference type="InterPro" id="IPR020846">
    <property type="entry name" value="MFS_dom"/>
</dbReference>
<evidence type="ECO:0000259" key="8">
    <source>
        <dbReference type="PROSITE" id="PS50850"/>
    </source>
</evidence>
<evidence type="ECO:0000256" key="2">
    <source>
        <dbReference type="ARBA" id="ARBA00005241"/>
    </source>
</evidence>
<dbReference type="Proteomes" id="UP000050791">
    <property type="component" value="Unassembled WGS sequence"/>
</dbReference>
<dbReference type="Pfam" id="PF12832">
    <property type="entry name" value="MFS_1_like"/>
    <property type="match status" value="1"/>
</dbReference>
<evidence type="ECO:0000313" key="10">
    <source>
        <dbReference type="WBParaSite" id="SMTH1_86580.1"/>
    </source>
</evidence>
<dbReference type="InterPro" id="IPR024989">
    <property type="entry name" value="MFS_assoc_dom"/>
</dbReference>
<feature type="compositionally biased region" description="Polar residues" evidence="6">
    <location>
        <begin position="375"/>
        <end position="389"/>
    </location>
</feature>
<dbReference type="AlphaFoldDB" id="A0AA85BZ45"/>
<feature type="transmembrane region" description="Helical" evidence="7">
    <location>
        <begin position="338"/>
        <end position="357"/>
    </location>
</feature>
<dbReference type="WBParaSite" id="SMTH1_86580.1">
    <property type="protein sequence ID" value="SMTH1_86580.1"/>
    <property type="gene ID" value="SMTH1_86580"/>
</dbReference>
<dbReference type="PROSITE" id="PS50850">
    <property type="entry name" value="MFS"/>
    <property type="match status" value="1"/>
</dbReference>
<feature type="transmembrane region" description="Helical" evidence="7">
    <location>
        <begin position="313"/>
        <end position="332"/>
    </location>
</feature>
<dbReference type="InterPro" id="IPR051717">
    <property type="entry name" value="MFS_MFSD6"/>
</dbReference>
<dbReference type="GO" id="GO:0022857">
    <property type="term" value="F:transmembrane transporter activity"/>
    <property type="evidence" value="ECO:0007669"/>
    <property type="project" value="InterPro"/>
</dbReference>
<dbReference type="GO" id="GO:0016020">
    <property type="term" value="C:membrane"/>
    <property type="evidence" value="ECO:0007669"/>
    <property type="project" value="UniProtKB-SubCell"/>
</dbReference>
<comment type="subcellular location">
    <subcellularLocation>
        <location evidence="1">Membrane</location>
        <topology evidence="1">Multi-pass membrane protein</topology>
    </subcellularLocation>
</comment>
<name>A0AA85BZ45_9TREM</name>
<accession>A0AA85BZ45</accession>
<sequence length="416" mass="47362">MFFIGLILDHSTSFPDYPCLHPGYREKNYMVCFATYSVFIAFALFIATQFTFQYEGDSESMYFKLVKDKMARTFLGRTTKSRSKLVNEDDEEDVGAKDWKPDPLLHEIETGKVTSKEKSKHSNEEILEQQLGIKIVQKNDGVKLKSQNTMDAQQEELAAAAQLKVTNWFYALKQFRQPSLLAFLFVIWFMGLGLGQVFTFLFWHMQELNGSPTLFGIASIINHVSEILMYQFSKQIIDKIGHIKVLYLGLVGNVARFLYVSWITNPWWILPFEFIQGLTHAGVWVACCSYIMQAFQPEFRSSTLGFLRAIHYGMGRGLGAIFGGLVISSYGTPAMFRAYGAASALVLLGFLLLNYFMPIPAASEESNEDDKMYGQISSDGRSSNTGQFGNVFQTTEVTHDYYLQNEQKSNQFQRQQ</sequence>
<evidence type="ECO:0000256" key="3">
    <source>
        <dbReference type="ARBA" id="ARBA00022692"/>
    </source>
</evidence>
<feature type="transmembrane region" description="Helical" evidence="7">
    <location>
        <begin position="274"/>
        <end position="292"/>
    </location>
</feature>
<dbReference type="PANTHER" id="PTHR16172:SF2">
    <property type="entry name" value="MAJOR FACILITATOR SUPERFAMILY DOMAIN-CONTAINING PROTEIN 6"/>
    <property type="match status" value="1"/>
</dbReference>
<evidence type="ECO:0000256" key="1">
    <source>
        <dbReference type="ARBA" id="ARBA00004141"/>
    </source>
</evidence>
<feature type="domain" description="Major facilitator superfamily (MFS) profile" evidence="8">
    <location>
        <begin position="179"/>
        <end position="416"/>
    </location>
</feature>
<evidence type="ECO:0000256" key="4">
    <source>
        <dbReference type="ARBA" id="ARBA00022989"/>
    </source>
</evidence>
<evidence type="ECO:0000256" key="6">
    <source>
        <dbReference type="SAM" id="MobiDB-lite"/>
    </source>
</evidence>
<feature type="transmembrane region" description="Helical" evidence="7">
    <location>
        <begin position="245"/>
        <end position="262"/>
    </location>
</feature>
<keyword evidence="4 7" id="KW-1133">Transmembrane helix</keyword>
<dbReference type="Gene3D" id="1.20.1250.20">
    <property type="entry name" value="MFS general substrate transporter like domains"/>
    <property type="match status" value="1"/>
</dbReference>
<feature type="transmembrane region" description="Helical" evidence="7">
    <location>
        <begin position="180"/>
        <end position="202"/>
    </location>
</feature>
<dbReference type="SUPFAM" id="SSF103473">
    <property type="entry name" value="MFS general substrate transporter"/>
    <property type="match status" value="1"/>
</dbReference>
<evidence type="ECO:0000256" key="7">
    <source>
        <dbReference type="SAM" id="Phobius"/>
    </source>
</evidence>
<keyword evidence="5 7" id="KW-0472">Membrane</keyword>
<keyword evidence="3 7" id="KW-0812">Transmembrane</keyword>
<organism evidence="9 10">
    <name type="scientific">Schistosoma mattheei</name>
    <dbReference type="NCBI Taxonomy" id="31246"/>
    <lineage>
        <taxon>Eukaryota</taxon>
        <taxon>Metazoa</taxon>
        <taxon>Spiralia</taxon>
        <taxon>Lophotrochozoa</taxon>
        <taxon>Platyhelminthes</taxon>
        <taxon>Trematoda</taxon>
        <taxon>Digenea</taxon>
        <taxon>Strigeidida</taxon>
        <taxon>Schistosomatoidea</taxon>
        <taxon>Schistosomatidae</taxon>
        <taxon>Schistosoma</taxon>
    </lineage>
</organism>
<protein>
    <recommendedName>
        <fullName evidence="8">Major facilitator superfamily (MFS) profile domain-containing protein</fullName>
    </recommendedName>
</protein>
<proteinExistence type="inferred from homology"/>
<reference evidence="10" key="1">
    <citation type="submission" date="2023-11" db="UniProtKB">
        <authorList>
            <consortium name="WormBaseParasite"/>
        </authorList>
    </citation>
    <scope>IDENTIFICATION</scope>
</reference>
<comment type="similarity">
    <text evidence="2">Belongs to the major facilitator superfamily. MFSD6 family.</text>
</comment>
<feature type="transmembrane region" description="Helical" evidence="7">
    <location>
        <begin position="33"/>
        <end position="52"/>
    </location>
</feature>
<evidence type="ECO:0000256" key="5">
    <source>
        <dbReference type="ARBA" id="ARBA00023136"/>
    </source>
</evidence>
<feature type="transmembrane region" description="Helical" evidence="7">
    <location>
        <begin position="214"/>
        <end position="233"/>
    </location>
</feature>
<evidence type="ECO:0000313" key="9">
    <source>
        <dbReference type="Proteomes" id="UP000050791"/>
    </source>
</evidence>